<dbReference type="SUPFAM" id="SSF52540">
    <property type="entry name" value="P-loop containing nucleoside triphosphate hydrolases"/>
    <property type="match status" value="1"/>
</dbReference>
<organism evidence="1 2">
    <name type="scientific">Desmophyllum pertusum</name>
    <dbReference type="NCBI Taxonomy" id="174260"/>
    <lineage>
        <taxon>Eukaryota</taxon>
        <taxon>Metazoa</taxon>
        <taxon>Cnidaria</taxon>
        <taxon>Anthozoa</taxon>
        <taxon>Hexacorallia</taxon>
        <taxon>Scleractinia</taxon>
        <taxon>Caryophylliina</taxon>
        <taxon>Caryophylliidae</taxon>
        <taxon>Desmophyllum</taxon>
    </lineage>
</organism>
<reference evidence="1" key="1">
    <citation type="submission" date="2023-01" db="EMBL/GenBank/DDBJ databases">
        <title>Genome assembly of the deep-sea coral Lophelia pertusa.</title>
        <authorList>
            <person name="Herrera S."/>
            <person name="Cordes E."/>
        </authorList>
    </citation>
    <scope>NUCLEOTIDE SEQUENCE</scope>
    <source>
        <strain evidence="1">USNM1676648</strain>
        <tissue evidence="1">Polyp</tissue>
    </source>
</reference>
<dbReference type="AlphaFoldDB" id="A0A9W9ZKW4"/>
<dbReference type="InterPro" id="IPR027417">
    <property type="entry name" value="P-loop_NTPase"/>
</dbReference>
<gene>
    <name evidence="1" type="ORF">OS493_027673</name>
</gene>
<sequence>MKELRKNSDGEISTIYLSGNPGCGKSQIARMVGETFYQQVSTEDLAFVATLNAESLETLFNSYDSLSRALGCTEFAVGRITTSKDSIEEKLEQFSEINVRRFWPPCGSREYGYGQILVTTQDSSTIPDNGSHSHCISLSRGMDPRDAVSLLTKVSQMPNQENVEDVAKALDYQPLALACAAWYVFNVRSHGSSQFNWEKYLDKLTRGKEEAMGEVKKKCESGYTRSMPVAVANDCGKGGR</sequence>
<evidence type="ECO:0000313" key="2">
    <source>
        <dbReference type="Proteomes" id="UP001163046"/>
    </source>
</evidence>
<dbReference type="EMBL" id="MU825898">
    <property type="protein sequence ID" value="KAJ7383507.1"/>
    <property type="molecule type" value="Genomic_DNA"/>
</dbReference>
<dbReference type="Gene3D" id="3.40.50.300">
    <property type="entry name" value="P-loop containing nucleotide triphosphate hydrolases"/>
    <property type="match status" value="1"/>
</dbReference>
<keyword evidence="2" id="KW-1185">Reference proteome</keyword>
<dbReference type="OrthoDB" id="5990270at2759"/>
<accession>A0A9W9ZKW4</accession>
<dbReference type="Proteomes" id="UP001163046">
    <property type="component" value="Unassembled WGS sequence"/>
</dbReference>
<proteinExistence type="predicted"/>
<evidence type="ECO:0000313" key="1">
    <source>
        <dbReference type="EMBL" id="KAJ7383507.1"/>
    </source>
</evidence>
<comment type="caution">
    <text evidence="1">The sequence shown here is derived from an EMBL/GenBank/DDBJ whole genome shotgun (WGS) entry which is preliminary data.</text>
</comment>
<name>A0A9W9ZKW4_9CNID</name>
<protein>
    <submittedName>
        <fullName evidence="1">Uncharacterized protein</fullName>
    </submittedName>
</protein>